<evidence type="ECO:0000259" key="3">
    <source>
        <dbReference type="SMART" id="SM00849"/>
    </source>
</evidence>
<dbReference type="Proteomes" id="UP000002432">
    <property type="component" value="Chromosome"/>
</dbReference>
<comment type="similarity">
    <text evidence="1">Belongs to the metallo-beta-lactamase superfamily. Class-B beta-lactamase family.</text>
</comment>
<dbReference type="eggNOG" id="COG0491">
    <property type="taxonomic scope" value="Bacteria"/>
</dbReference>
<name>Q1IPB4_KORVE</name>
<dbReference type="PANTHER" id="PTHR42951">
    <property type="entry name" value="METALLO-BETA-LACTAMASE DOMAIN-CONTAINING"/>
    <property type="match status" value="1"/>
</dbReference>
<dbReference type="RefSeq" id="WP_011523087.1">
    <property type="nucleotide sequence ID" value="NC_008009.1"/>
</dbReference>
<dbReference type="SUPFAM" id="SSF56281">
    <property type="entry name" value="Metallo-hydrolase/oxidoreductase"/>
    <property type="match status" value="1"/>
</dbReference>
<evidence type="ECO:0000256" key="1">
    <source>
        <dbReference type="ARBA" id="ARBA00005250"/>
    </source>
</evidence>
<feature type="signal peptide" evidence="2">
    <location>
        <begin position="1"/>
        <end position="20"/>
    </location>
</feature>
<dbReference type="OrthoDB" id="9761531at2"/>
<dbReference type="InterPro" id="IPR036866">
    <property type="entry name" value="RibonucZ/Hydroxyglut_hydro"/>
</dbReference>
<protein>
    <submittedName>
        <fullName evidence="4">Beta-lactamase-like protein</fullName>
    </submittedName>
</protein>
<gene>
    <name evidence="4" type="ordered locus">Acid345_2285</name>
</gene>
<evidence type="ECO:0000256" key="2">
    <source>
        <dbReference type="SAM" id="SignalP"/>
    </source>
</evidence>
<keyword evidence="5" id="KW-1185">Reference proteome</keyword>
<feature type="chain" id="PRO_5004191368" evidence="2">
    <location>
        <begin position="21"/>
        <end position="311"/>
    </location>
</feature>
<dbReference type="EMBL" id="CP000360">
    <property type="protein sequence ID" value="ABF41286.1"/>
    <property type="molecule type" value="Genomic_DNA"/>
</dbReference>
<dbReference type="Pfam" id="PF00753">
    <property type="entry name" value="Lactamase_B"/>
    <property type="match status" value="1"/>
</dbReference>
<dbReference type="AlphaFoldDB" id="Q1IPB4"/>
<dbReference type="HOGENOM" id="CLU_030571_0_0_0"/>
<keyword evidence="2" id="KW-0732">Signal</keyword>
<accession>Q1IPB4</accession>
<feature type="domain" description="Metallo-beta-lactamase" evidence="3">
    <location>
        <begin position="73"/>
        <end position="262"/>
    </location>
</feature>
<dbReference type="InterPro" id="IPR001279">
    <property type="entry name" value="Metallo-B-lactamas"/>
</dbReference>
<sequence length="311" mass="34544">MYFRSLVLLFVLTSISLAQQGQGVPTAVPDWCKNQPRPEYAKLKRVPSADPWFEVYEVAPKTYAIYEPHQAEEAISYLILGNTHALLFDTGLGIGNIKRVVEKITILPITVVNSHTHNDHVGDNWEFSDIAGMDTAFTRNSAKGSTADAQAELEAGNICGELPSGFNAKTYATKPWKITQWIHDGSKFDLGERTIEVIATPGHTPDALALLDRANGLLFTGDSYYQGPIYIYRPETDYDAYEHSIQRMAELAPSLKLLLPAHNVPVGDPNVLPRVLAAFRDVRAGKRQPTANGPNYIYQFEGFSFLVSKKF</sequence>
<proteinExistence type="inferred from homology"/>
<evidence type="ECO:0000313" key="4">
    <source>
        <dbReference type="EMBL" id="ABF41286.1"/>
    </source>
</evidence>
<dbReference type="KEGG" id="aba:Acid345_2285"/>
<dbReference type="STRING" id="204669.Acid345_2285"/>
<dbReference type="GO" id="GO:0017001">
    <property type="term" value="P:antibiotic catabolic process"/>
    <property type="evidence" value="ECO:0007669"/>
    <property type="project" value="UniProtKB-ARBA"/>
</dbReference>
<dbReference type="InterPro" id="IPR050855">
    <property type="entry name" value="NDM-1-like"/>
</dbReference>
<dbReference type="PANTHER" id="PTHR42951:SF4">
    <property type="entry name" value="ACYL-COENZYME A THIOESTERASE MBLAC2"/>
    <property type="match status" value="1"/>
</dbReference>
<dbReference type="SMART" id="SM00849">
    <property type="entry name" value="Lactamase_B"/>
    <property type="match status" value="1"/>
</dbReference>
<evidence type="ECO:0000313" key="5">
    <source>
        <dbReference type="Proteomes" id="UP000002432"/>
    </source>
</evidence>
<reference evidence="4 5" key="1">
    <citation type="journal article" date="2009" name="Appl. Environ. Microbiol.">
        <title>Three genomes from the phylum Acidobacteria provide insight into the lifestyles of these microorganisms in soils.</title>
        <authorList>
            <person name="Ward N.L."/>
            <person name="Challacombe J.F."/>
            <person name="Janssen P.H."/>
            <person name="Henrissat B."/>
            <person name="Coutinho P.M."/>
            <person name="Wu M."/>
            <person name="Xie G."/>
            <person name="Haft D.H."/>
            <person name="Sait M."/>
            <person name="Badger J."/>
            <person name="Barabote R.D."/>
            <person name="Bradley B."/>
            <person name="Brettin T.S."/>
            <person name="Brinkac L.M."/>
            <person name="Bruce D."/>
            <person name="Creasy T."/>
            <person name="Daugherty S.C."/>
            <person name="Davidsen T.M."/>
            <person name="DeBoy R.T."/>
            <person name="Detter J.C."/>
            <person name="Dodson R.J."/>
            <person name="Durkin A.S."/>
            <person name="Ganapathy A."/>
            <person name="Gwinn-Giglio M."/>
            <person name="Han C.S."/>
            <person name="Khouri H."/>
            <person name="Kiss H."/>
            <person name="Kothari S.P."/>
            <person name="Madupu R."/>
            <person name="Nelson K.E."/>
            <person name="Nelson W.C."/>
            <person name="Paulsen I."/>
            <person name="Penn K."/>
            <person name="Ren Q."/>
            <person name="Rosovitz M.J."/>
            <person name="Selengut J.D."/>
            <person name="Shrivastava S."/>
            <person name="Sullivan S.A."/>
            <person name="Tapia R."/>
            <person name="Thompson L.S."/>
            <person name="Watkins K.L."/>
            <person name="Yang Q."/>
            <person name="Yu C."/>
            <person name="Zafar N."/>
            <person name="Zhou L."/>
            <person name="Kuske C.R."/>
        </authorList>
    </citation>
    <scope>NUCLEOTIDE SEQUENCE [LARGE SCALE GENOMIC DNA]</scope>
    <source>
        <strain evidence="4 5">Ellin345</strain>
    </source>
</reference>
<dbReference type="Gene3D" id="3.60.15.10">
    <property type="entry name" value="Ribonuclease Z/Hydroxyacylglutathione hydrolase-like"/>
    <property type="match status" value="1"/>
</dbReference>
<dbReference type="EnsemblBacteria" id="ABF41286">
    <property type="protein sequence ID" value="ABF41286"/>
    <property type="gene ID" value="Acid345_2285"/>
</dbReference>
<organism evidence="4 5">
    <name type="scientific">Koribacter versatilis (strain Ellin345)</name>
    <dbReference type="NCBI Taxonomy" id="204669"/>
    <lineage>
        <taxon>Bacteria</taxon>
        <taxon>Pseudomonadati</taxon>
        <taxon>Acidobacteriota</taxon>
        <taxon>Terriglobia</taxon>
        <taxon>Terriglobales</taxon>
        <taxon>Candidatus Korobacteraceae</taxon>
        <taxon>Candidatus Korobacter</taxon>
    </lineage>
</organism>